<accession>A0A0L7RI09</accession>
<evidence type="ECO:0000313" key="3">
    <source>
        <dbReference type="Proteomes" id="UP000053825"/>
    </source>
</evidence>
<sequence>MEVAGSNSVLMFDEMVIQKYLDFHLRRQIIEGFEDLESLDRNLAVDIQVLVFMLRGLFTNWKQPLAFFVSKFRIKKHELSVILNENIKCTA</sequence>
<dbReference type="Pfam" id="PF21787">
    <property type="entry name" value="TNP-like_RNaseH_N"/>
    <property type="match status" value="1"/>
</dbReference>
<keyword evidence="3" id="KW-1185">Reference proteome</keyword>
<dbReference type="InterPro" id="IPR048365">
    <property type="entry name" value="TNP-like_RNaseH_N"/>
</dbReference>
<protein>
    <recommendedName>
        <fullName evidence="1">Transposable element P transposase-like RNase H domain-containing protein</fullName>
    </recommendedName>
</protein>
<dbReference type="EMBL" id="KQ414590">
    <property type="protein sequence ID" value="KOC70361.1"/>
    <property type="molecule type" value="Genomic_DNA"/>
</dbReference>
<dbReference type="Proteomes" id="UP000053825">
    <property type="component" value="Unassembled WGS sequence"/>
</dbReference>
<evidence type="ECO:0000259" key="1">
    <source>
        <dbReference type="Pfam" id="PF21787"/>
    </source>
</evidence>
<feature type="domain" description="Transposable element P transposase-like RNase H" evidence="1">
    <location>
        <begin position="9"/>
        <end position="88"/>
    </location>
</feature>
<dbReference type="AlphaFoldDB" id="A0A0L7RI09"/>
<name>A0A0L7RI09_9HYME</name>
<reference evidence="2 3" key="1">
    <citation type="submission" date="2015-07" db="EMBL/GenBank/DDBJ databases">
        <title>The genome of Habropoda laboriosa.</title>
        <authorList>
            <person name="Pan H."/>
            <person name="Kapheim K."/>
        </authorList>
    </citation>
    <scope>NUCLEOTIDE SEQUENCE [LARGE SCALE GENOMIC DNA]</scope>
    <source>
        <strain evidence="2">0110345459</strain>
    </source>
</reference>
<organism evidence="2 3">
    <name type="scientific">Habropoda laboriosa</name>
    <dbReference type="NCBI Taxonomy" id="597456"/>
    <lineage>
        <taxon>Eukaryota</taxon>
        <taxon>Metazoa</taxon>
        <taxon>Ecdysozoa</taxon>
        <taxon>Arthropoda</taxon>
        <taxon>Hexapoda</taxon>
        <taxon>Insecta</taxon>
        <taxon>Pterygota</taxon>
        <taxon>Neoptera</taxon>
        <taxon>Endopterygota</taxon>
        <taxon>Hymenoptera</taxon>
        <taxon>Apocrita</taxon>
        <taxon>Aculeata</taxon>
        <taxon>Apoidea</taxon>
        <taxon>Anthophila</taxon>
        <taxon>Apidae</taxon>
        <taxon>Habropoda</taxon>
    </lineage>
</organism>
<evidence type="ECO:0000313" key="2">
    <source>
        <dbReference type="EMBL" id="KOC70361.1"/>
    </source>
</evidence>
<proteinExistence type="predicted"/>
<gene>
    <name evidence="2" type="ORF">WH47_02864</name>
</gene>